<keyword evidence="1" id="KW-1133">Transmembrane helix</keyword>
<reference evidence="2 3" key="2">
    <citation type="submission" date="2018-03" db="EMBL/GenBank/DDBJ databases">
        <authorList>
            <person name="Keele B.F."/>
        </authorList>
    </citation>
    <scope>NUCLEOTIDE SEQUENCE [LARGE SCALE GENOMIC DNA]</scope>
    <source>
        <strain evidence="2 3">D13</strain>
    </source>
</reference>
<keyword evidence="1" id="KW-0812">Transmembrane</keyword>
<gene>
    <name evidence="2" type="ORF">C7S18_20860</name>
</gene>
<name>A0A2P1PXB6_9GAMM</name>
<keyword evidence="1" id="KW-0472">Membrane</keyword>
<dbReference type="EMBL" id="CP027860">
    <property type="protein sequence ID" value="AVP99470.1"/>
    <property type="molecule type" value="Genomic_DNA"/>
</dbReference>
<keyword evidence="3" id="KW-1185">Reference proteome</keyword>
<dbReference type="AlphaFoldDB" id="A0A2P1PXB6"/>
<evidence type="ECO:0000313" key="3">
    <source>
        <dbReference type="Proteomes" id="UP000241074"/>
    </source>
</evidence>
<sequence>MTNPWLIVACALIFGLGQALSVVSLFILHRTAQGRSEPANQKIAAERRTSTWAPTVFAQDARLIAWAISLGGRAATLGKLAHIGRVLSYVSLAGMLVRIVFIVVQDYLSF</sequence>
<feature type="transmembrane region" description="Helical" evidence="1">
    <location>
        <begin position="86"/>
        <end position="104"/>
    </location>
</feature>
<evidence type="ECO:0000256" key="1">
    <source>
        <dbReference type="SAM" id="Phobius"/>
    </source>
</evidence>
<dbReference type="KEGG" id="xba:C7S18_20860"/>
<protein>
    <submittedName>
        <fullName evidence="2">Uncharacterized protein</fullName>
    </submittedName>
</protein>
<accession>A0A2P1PXB6</accession>
<reference evidence="2 3" key="1">
    <citation type="submission" date="2018-03" db="EMBL/GenBank/DDBJ databases">
        <title>Ahniella affigens gen. nov., sp. nov., a gammaproteobacterium isolated from sandy soil near a stream.</title>
        <authorList>
            <person name="Ko Y."/>
            <person name="Kim J.-H."/>
        </authorList>
    </citation>
    <scope>NUCLEOTIDE SEQUENCE [LARGE SCALE GENOMIC DNA]</scope>
    <source>
        <strain evidence="2 3">D13</strain>
    </source>
</reference>
<organism evidence="2 3">
    <name type="scientific">Ahniella affigens</name>
    <dbReference type="NCBI Taxonomy" id="2021234"/>
    <lineage>
        <taxon>Bacteria</taxon>
        <taxon>Pseudomonadati</taxon>
        <taxon>Pseudomonadota</taxon>
        <taxon>Gammaproteobacteria</taxon>
        <taxon>Lysobacterales</taxon>
        <taxon>Rhodanobacteraceae</taxon>
        <taxon>Ahniella</taxon>
    </lineage>
</organism>
<dbReference type="Proteomes" id="UP000241074">
    <property type="component" value="Chromosome"/>
</dbReference>
<dbReference type="RefSeq" id="WP_106893388.1">
    <property type="nucleotide sequence ID" value="NZ_CP027860.1"/>
</dbReference>
<feature type="transmembrane region" description="Helical" evidence="1">
    <location>
        <begin position="6"/>
        <end position="28"/>
    </location>
</feature>
<proteinExistence type="predicted"/>
<evidence type="ECO:0000313" key="2">
    <source>
        <dbReference type="EMBL" id="AVP99470.1"/>
    </source>
</evidence>